<proteinExistence type="predicted"/>
<dbReference type="RefSeq" id="WP_086320707.1">
    <property type="nucleotide sequence ID" value="NZ_CAMLFL010000015.1"/>
</dbReference>
<evidence type="ECO:0000313" key="3">
    <source>
        <dbReference type="EMBL" id="OTQ49194.1"/>
    </source>
</evidence>
<feature type="domain" description="UPF0261" evidence="1">
    <location>
        <begin position="6"/>
        <end position="176"/>
    </location>
</feature>
<dbReference type="PIRSF" id="PIRSF033271">
    <property type="entry name" value="UCP033271"/>
    <property type="match status" value="1"/>
</dbReference>
<sequence length="403" mass="43867">MASHNMVYLVATLDTKGEEIVYVKHLLSKRNVESKIVDISTKQPHSFNHIADISASTVAKYHPEGEKAVFATDRGKAIVAMANAFKQFLIAQNDVDAILGLGGSGGTALITPAMQALPIGVPKLMVSTMASGDISGYIGASDIAMLYSVTDIAGVNVISRKVLANAANAIAGSVLFKTQEQVEDKPAIGLTMFGVTTPCVQSLSAKLNDKYDCLVFHATGSGGKAMEKLADSHLLKGVLDITTTEVCDHLFDGVLACDDDRFEAIARSEVPYIGSCGALDMVNFGSPDTIPEKYRDRLFYPHNPQVTLMRTTPEENKIMANWIATKLNKCQGEVVFIIPESGFSALDIENGDFWSPQADQAFIDEFEKVFIQTEKRRLIKTSHHINSPEFCNLVINEFKNIIK</sequence>
<dbReference type="InterPro" id="IPR008322">
    <property type="entry name" value="UPF0261"/>
</dbReference>
<dbReference type="NCBIfam" id="NF002674">
    <property type="entry name" value="PRK02399.1-2"/>
    <property type="match status" value="1"/>
</dbReference>
<organism evidence="3 4">
    <name type="scientific">Gilliamella apis</name>
    <dbReference type="NCBI Taxonomy" id="1970738"/>
    <lineage>
        <taxon>Bacteria</taxon>
        <taxon>Pseudomonadati</taxon>
        <taxon>Pseudomonadota</taxon>
        <taxon>Gammaproteobacteria</taxon>
        <taxon>Orbales</taxon>
        <taxon>Orbaceae</taxon>
        <taxon>Gilliamella</taxon>
    </lineage>
</organism>
<name>A0A242NTX8_9GAMM</name>
<comment type="caution">
    <text evidence="3">The sequence shown here is derived from an EMBL/GenBank/DDBJ whole genome shotgun (WGS) entry which is preliminary data.</text>
</comment>
<dbReference type="InterPro" id="IPR044122">
    <property type="entry name" value="UPF0261_N"/>
</dbReference>
<dbReference type="Gene3D" id="3.40.50.12020">
    <property type="entry name" value="Uncharacterised protein family UPF0261, NN domain"/>
    <property type="match status" value="1"/>
</dbReference>
<reference evidence="3 4" key="1">
    <citation type="submission" date="2017-03" db="EMBL/GenBank/DDBJ databases">
        <title>Comparative genomics of honeybee gut symbionts reveal geographically distinct and subgroup specific antibiotic resistance.</title>
        <authorList>
            <person name="Ludvigsen J."/>
            <person name="Porcellato D."/>
            <person name="Labee-Lund T.M."/>
            <person name="Amdam G.V."/>
            <person name="Rudi K."/>
        </authorList>
    </citation>
    <scope>NUCLEOTIDE SEQUENCE [LARGE SCALE GENOMIC DNA]</scope>
    <source>
        <strain evidence="3 4">A-4-12</strain>
    </source>
</reference>
<evidence type="ECO:0000259" key="1">
    <source>
        <dbReference type="Pfam" id="PF06792"/>
    </source>
</evidence>
<dbReference type="CDD" id="cd15488">
    <property type="entry name" value="Tm-1-like"/>
    <property type="match status" value="1"/>
</dbReference>
<evidence type="ECO:0000259" key="2">
    <source>
        <dbReference type="Pfam" id="PF23189"/>
    </source>
</evidence>
<dbReference type="AlphaFoldDB" id="A0A242NTX8"/>
<dbReference type="Gene3D" id="3.40.50.12030">
    <property type="entry name" value="Uncharacterised protein family UPF0261, NC domain"/>
    <property type="match status" value="1"/>
</dbReference>
<dbReference type="InterPro" id="IPR051353">
    <property type="entry name" value="Tobamovirus_resist_UPF0261"/>
</dbReference>
<protein>
    <submittedName>
        <fullName evidence="3">Uncharacterized protein</fullName>
    </submittedName>
</protein>
<dbReference type="PANTHER" id="PTHR31862:SF1">
    <property type="entry name" value="UPF0261 DOMAIN PROTEIN (AFU_ORTHOLOGUE AFUA_1G10120)"/>
    <property type="match status" value="1"/>
</dbReference>
<dbReference type="OrthoDB" id="9776369at2"/>
<dbReference type="Proteomes" id="UP000194968">
    <property type="component" value="Unassembled WGS sequence"/>
</dbReference>
<evidence type="ECO:0000313" key="4">
    <source>
        <dbReference type="Proteomes" id="UP000194968"/>
    </source>
</evidence>
<dbReference type="Pfam" id="PF06792">
    <property type="entry name" value="UPF0261"/>
    <property type="match status" value="1"/>
</dbReference>
<dbReference type="Pfam" id="PF23189">
    <property type="entry name" value="UPF0261_C"/>
    <property type="match status" value="1"/>
</dbReference>
<dbReference type="PANTHER" id="PTHR31862">
    <property type="entry name" value="UPF0261 DOMAIN PROTEIN (AFU_ORTHOLOGUE AFUA_1G10120)"/>
    <property type="match status" value="1"/>
</dbReference>
<feature type="domain" description="UPF0261" evidence="2">
    <location>
        <begin position="185"/>
        <end position="401"/>
    </location>
</feature>
<dbReference type="EMBL" id="NASK01000097">
    <property type="protein sequence ID" value="OTQ49194.1"/>
    <property type="molecule type" value="Genomic_DNA"/>
</dbReference>
<gene>
    <name evidence="3" type="ORF">B6D06_07475</name>
</gene>
<dbReference type="NCBIfam" id="NF002673">
    <property type="entry name" value="PRK02399.1-1"/>
    <property type="match status" value="1"/>
</dbReference>
<accession>A0A242NTX8</accession>
<dbReference type="InterPro" id="IPR056778">
    <property type="entry name" value="UPF0261_C"/>
</dbReference>